<evidence type="ECO:0000313" key="2">
    <source>
        <dbReference type="Proteomes" id="UP001163223"/>
    </source>
</evidence>
<gene>
    <name evidence="1" type="ORF">OXU80_20175</name>
</gene>
<reference evidence="1" key="1">
    <citation type="submission" date="2022-11" db="EMBL/GenBank/DDBJ databases">
        <title>beta-Carotene-producing bacterium, Jeongeuplla avenae sp. nov., alleviates the salt stress of Arabidopsis seedlings.</title>
        <authorList>
            <person name="Jiang L."/>
            <person name="Lee J."/>
        </authorList>
    </citation>
    <scope>NUCLEOTIDE SEQUENCE</scope>
    <source>
        <strain evidence="1">DY_R2A_6</strain>
    </source>
</reference>
<accession>A0ACD4NKG8</accession>
<protein>
    <submittedName>
        <fullName evidence="1">Uncharacterized protein</fullName>
    </submittedName>
</protein>
<sequence>MSAPIHPRAPAKPKGTRTAIRRAIRDQFTRWTEEARDVLRSNQMRHLSRRIGGLR</sequence>
<proteinExistence type="predicted"/>
<evidence type="ECO:0000313" key="1">
    <source>
        <dbReference type="EMBL" id="WAJ27151.1"/>
    </source>
</evidence>
<dbReference type="EMBL" id="CP113520">
    <property type="protein sequence ID" value="WAJ27151.1"/>
    <property type="molecule type" value="Genomic_DNA"/>
</dbReference>
<name>A0ACD4NKG8_9HYPH</name>
<dbReference type="Proteomes" id="UP001163223">
    <property type="component" value="Chromosome"/>
</dbReference>
<keyword evidence="2" id="KW-1185">Reference proteome</keyword>
<organism evidence="1 2">
    <name type="scientific">Antarcticirhabdus aurantiaca</name>
    <dbReference type="NCBI Taxonomy" id="2606717"/>
    <lineage>
        <taxon>Bacteria</taxon>
        <taxon>Pseudomonadati</taxon>
        <taxon>Pseudomonadota</taxon>
        <taxon>Alphaproteobacteria</taxon>
        <taxon>Hyphomicrobiales</taxon>
        <taxon>Aurantimonadaceae</taxon>
        <taxon>Antarcticirhabdus</taxon>
    </lineage>
</organism>